<organism evidence="2 3">
    <name type="scientific">Lentinula lateritia</name>
    <dbReference type="NCBI Taxonomy" id="40482"/>
    <lineage>
        <taxon>Eukaryota</taxon>
        <taxon>Fungi</taxon>
        <taxon>Dikarya</taxon>
        <taxon>Basidiomycota</taxon>
        <taxon>Agaricomycotina</taxon>
        <taxon>Agaricomycetes</taxon>
        <taxon>Agaricomycetidae</taxon>
        <taxon>Agaricales</taxon>
        <taxon>Marasmiineae</taxon>
        <taxon>Omphalotaceae</taxon>
        <taxon>Lentinula</taxon>
    </lineage>
</organism>
<feature type="compositionally biased region" description="Low complexity" evidence="1">
    <location>
        <begin position="251"/>
        <end position="265"/>
    </location>
</feature>
<dbReference type="Proteomes" id="UP001150238">
    <property type="component" value="Unassembled WGS sequence"/>
</dbReference>
<reference evidence="2" key="2">
    <citation type="journal article" date="2023" name="Proc. Natl. Acad. Sci. U.S.A.">
        <title>A global phylogenomic analysis of the shiitake genus Lentinula.</title>
        <authorList>
            <person name="Sierra-Patev S."/>
            <person name="Min B."/>
            <person name="Naranjo-Ortiz M."/>
            <person name="Looney B."/>
            <person name="Konkel Z."/>
            <person name="Slot J.C."/>
            <person name="Sakamoto Y."/>
            <person name="Steenwyk J.L."/>
            <person name="Rokas A."/>
            <person name="Carro J."/>
            <person name="Camarero S."/>
            <person name="Ferreira P."/>
            <person name="Molpeceres G."/>
            <person name="Ruiz-Duenas F.J."/>
            <person name="Serrano A."/>
            <person name="Henrissat B."/>
            <person name="Drula E."/>
            <person name="Hughes K.W."/>
            <person name="Mata J.L."/>
            <person name="Ishikawa N.K."/>
            <person name="Vargas-Isla R."/>
            <person name="Ushijima S."/>
            <person name="Smith C.A."/>
            <person name="Donoghue J."/>
            <person name="Ahrendt S."/>
            <person name="Andreopoulos W."/>
            <person name="He G."/>
            <person name="LaButti K."/>
            <person name="Lipzen A."/>
            <person name="Ng V."/>
            <person name="Riley R."/>
            <person name="Sandor L."/>
            <person name="Barry K."/>
            <person name="Martinez A.T."/>
            <person name="Xiao Y."/>
            <person name="Gibbons J.G."/>
            <person name="Terashima K."/>
            <person name="Grigoriev I.V."/>
            <person name="Hibbett D."/>
        </authorList>
    </citation>
    <scope>NUCLEOTIDE SEQUENCE</scope>
    <source>
        <strain evidence="2">Sp2 HRB7682 ss15</strain>
    </source>
</reference>
<protein>
    <recommendedName>
        <fullName evidence="4">F-box domain-containing protein</fullName>
    </recommendedName>
</protein>
<proteinExistence type="predicted"/>
<name>A0A9W9B2P0_9AGAR</name>
<comment type="caution">
    <text evidence="2">The sequence shown here is derived from an EMBL/GenBank/DDBJ whole genome shotgun (WGS) entry which is preliminary data.</text>
</comment>
<evidence type="ECO:0000313" key="2">
    <source>
        <dbReference type="EMBL" id="KAJ4494971.1"/>
    </source>
</evidence>
<feature type="compositionally biased region" description="Low complexity" evidence="1">
    <location>
        <begin position="295"/>
        <end position="315"/>
    </location>
</feature>
<sequence>MASSPGKMSNLPLTGTTIYKTPFTELFLSNPFLLSSFLRFVPWKVFLTLSQTCRAWRSFIEFTSTHPRSESPQKLITSRNIVLARYVDGFGKVLREAGPENLALREDLGLELCWEDLVLLIISQQTPLHTYPTHALTVLSSGATPETSRMPRHSRDLLKTAHLARLTLAHSRFVLVLQGIAHSSANPPPQESDILIPLSADTHLADPSYRSHNRASSAGSVRELVFPAPLAPGHTAIQTSRSMTDLNVVDAASSSGKHSAHSRAATDSPSALRKDRPGFKRNSSNPSNKQWNGYPSFPASASTPSISISPTDSTSKPNKRFSVASLRGKASRLPPPPVAESRALREYSSSFGWRRGLNDAKGKWEATIPSYRSTSAISKNIFRESAGYSSEVDDDELFSTPRRRFAGSDMGVSGSESSFSEGTSSTTSSSTSASNSTSATSISALDSPPPLSQKEQLSGAEVLAINRGRLRSAATDARGMRPRSIGHSQPPSVLNSDFSPPSSAQSRASTLSPGKPRASTSKRGQLRSIPSAIGLPGVDLGHNNPHALNLATSRIRAPVLRVFVPSSDMTLPYTTDSSDEGGVSRCEDELIRAGLWEHLSVGDVVCNLGYVPPSVSPSQSSSDAVWLIFNGYQLIPFTFGAQDSRGILPVYTTPEPNYPGQEAWALPSWGYYEHLFQQELSLRGSPGGRKAGMEQKMNMNTRILISKIPVSPLQLDVMHQPSLISVAMNIPSPHSPGGIVVVKKWVWTLRVWVGLSSRSNFVSSLTDNGVETEVGPGWEGEWILEGDGTKEGRETLLSCLRRDPQRMDKMEWELVRDRCGKGKVWLSATWGHDVLYVHTSYMAASQHASAS</sequence>
<dbReference type="EMBL" id="JANVFS010000002">
    <property type="protein sequence ID" value="KAJ4494971.1"/>
    <property type="molecule type" value="Genomic_DNA"/>
</dbReference>
<evidence type="ECO:0000313" key="3">
    <source>
        <dbReference type="Proteomes" id="UP001150238"/>
    </source>
</evidence>
<feature type="region of interest" description="Disordered" evidence="1">
    <location>
        <begin position="473"/>
        <end position="528"/>
    </location>
</feature>
<feature type="region of interest" description="Disordered" evidence="1">
    <location>
        <begin position="250"/>
        <end position="319"/>
    </location>
</feature>
<gene>
    <name evidence="2" type="ORF">C8J55DRAFT_601893</name>
</gene>
<feature type="region of interest" description="Disordered" evidence="1">
    <location>
        <begin position="404"/>
        <end position="457"/>
    </location>
</feature>
<evidence type="ECO:0000256" key="1">
    <source>
        <dbReference type="SAM" id="MobiDB-lite"/>
    </source>
</evidence>
<reference evidence="2" key="1">
    <citation type="submission" date="2022-08" db="EMBL/GenBank/DDBJ databases">
        <authorList>
            <consortium name="DOE Joint Genome Institute"/>
            <person name="Min B."/>
            <person name="Riley R."/>
            <person name="Sierra-Patev S."/>
            <person name="Naranjo-Ortiz M."/>
            <person name="Looney B."/>
            <person name="Konkel Z."/>
            <person name="Slot J.C."/>
            <person name="Sakamoto Y."/>
            <person name="Steenwyk J.L."/>
            <person name="Rokas A."/>
            <person name="Carro J."/>
            <person name="Camarero S."/>
            <person name="Ferreira P."/>
            <person name="Molpeceres G."/>
            <person name="Ruiz-Duenas F.J."/>
            <person name="Serrano A."/>
            <person name="Henrissat B."/>
            <person name="Drula E."/>
            <person name="Hughes K.W."/>
            <person name="Mata J.L."/>
            <person name="Ishikawa N.K."/>
            <person name="Vargas-Isla R."/>
            <person name="Ushijima S."/>
            <person name="Smith C.A."/>
            <person name="Ahrendt S."/>
            <person name="Andreopoulos W."/>
            <person name="He G."/>
            <person name="Labutti K."/>
            <person name="Lipzen A."/>
            <person name="Ng V."/>
            <person name="Sandor L."/>
            <person name="Barry K."/>
            <person name="Martinez A.T."/>
            <person name="Xiao Y."/>
            <person name="Gibbons J.G."/>
            <person name="Terashima K."/>
            <person name="Hibbett D.S."/>
            <person name="Grigoriev I.V."/>
        </authorList>
    </citation>
    <scope>NUCLEOTIDE SEQUENCE</scope>
    <source>
        <strain evidence="2">Sp2 HRB7682 ss15</strain>
    </source>
</reference>
<accession>A0A9W9B2P0</accession>
<feature type="compositionally biased region" description="Polar residues" evidence="1">
    <location>
        <begin position="281"/>
        <end position="293"/>
    </location>
</feature>
<feature type="compositionally biased region" description="Polar residues" evidence="1">
    <location>
        <begin position="486"/>
        <end position="523"/>
    </location>
</feature>
<feature type="compositionally biased region" description="Low complexity" evidence="1">
    <location>
        <begin position="413"/>
        <end position="443"/>
    </location>
</feature>
<evidence type="ECO:0008006" key="4">
    <source>
        <dbReference type="Google" id="ProtNLM"/>
    </source>
</evidence>
<dbReference type="AlphaFoldDB" id="A0A9W9B2P0"/>